<reference evidence="2 4" key="1">
    <citation type="submission" date="2020-08" db="EMBL/GenBank/DDBJ databases">
        <title>Genomic Encyclopedia of Type Strains, Phase IV (KMG-IV): sequencing the most valuable type-strain genomes for metagenomic binning, comparative biology and taxonomic classification.</title>
        <authorList>
            <person name="Goeker M."/>
        </authorList>
    </citation>
    <scope>NUCLEOTIDE SEQUENCE [LARGE SCALE GENOMIC DNA]</scope>
    <source>
        <strain evidence="2 4">DSM 17454</strain>
    </source>
</reference>
<dbReference type="GO" id="GO:0030295">
    <property type="term" value="F:protein kinase activator activity"/>
    <property type="evidence" value="ECO:0007669"/>
    <property type="project" value="TreeGrafter"/>
</dbReference>
<evidence type="ECO:0000259" key="1">
    <source>
        <dbReference type="PROSITE" id="PS51094"/>
    </source>
</evidence>
<dbReference type="PROSITE" id="PS51094">
    <property type="entry name" value="PTS_EIIA_TYPE_2"/>
    <property type="match status" value="1"/>
</dbReference>
<keyword evidence="3" id="KW-0762">Sugar transport</keyword>
<dbReference type="PANTHER" id="PTHR47738:SF1">
    <property type="entry name" value="NITROGEN REGULATORY PROTEIN"/>
    <property type="match status" value="1"/>
</dbReference>
<dbReference type="RefSeq" id="WP_184767988.1">
    <property type="nucleotide sequence ID" value="NZ_JACHGI010000002.1"/>
</dbReference>
<dbReference type="InterPro" id="IPR016152">
    <property type="entry name" value="PTrfase/Anion_transptr"/>
</dbReference>
<comment type="caution">
    <text evidence="2">The sequence shown here is derived from an EMBL/GenBank/DDBJ whole genome shotgun (WGS) entry which is preliminary data.</text>
</comment>
<dbReference type="Proteomes" id="UP000598227">
    <property type="component" value="Unassembled WGS sequence"/>
</dbReference>
<dbReference type="AlphaFoldDB" id="A0A8E2BBT3"/>
<dbReference type="Pfam" id="PF00359">
    <property type="entry name" value="PTS_EIIA_2"/>
    <property type="match status" value="1"/>
</dbReference>
<accession>A0A8E2BBT3</accession>
<dbReference type="InterPro" id="IPR051541">
    <property type="entry name" value="PTS_SugarTrans_NitroReg"/>
</dbReference>
<proteinExistence type="predicted"/>
<name>A0A8E2BBT3_9HYPH</name>
<dbReference type="PROSITE" id="PS00372">
    <property type="entry name" value="PTS_EIIA_TYPE_2_HIS"/>
    <property type="match status" value="1"/>
</dbReference>
<evidence type="ECO:0000313" key="2">
    <source>
        <dbReference type="EMBL" id="MBB6465459.1"/>
    </source>
</evidence>
<evidence type="ECO:0000313" key="4">
    <source>
        <dbReference type="Proteomes" id="UP000532373"/>
    </source>
</evidence>
<sequence length="157" mass="16825">MEISDVISVEDVVLDLRPESKTRLLKALAAQAALRTGCPAAEISSVLAARERLGSTGLGQGVAIPHARIPGLRRPYGAFARLAAPCPFEAIDDRDVDLVVLLLLPEASPQEHLNVLAKIARRLRDVEVVMRLRKAADATTAHRLLTDQPPLKSSAAA</sequence>
<reference evidence="3 5" key="2">
    <citation type="submission" date="2020-09" db="EMBL/GenBank/DDBJ databases">
        <title>Draft Genome Sequence of Aminobacter carboxidus type strain DSM 1086, a soil Gram-negative carboxydobacterium.</title>
        <authorList>
            <person name="Turrini P."/>
            <person name="Tescari M."/>
            <person name="Artuso I."/>
            <person name="Lugli G.A."/>
            <person name="Frangipani E."/>
            <person name="Ventura M."/>
            <person name="Visca P."/>
        </authorList>
    </citation>
    <scope>NUCLEOTIDE SEQUENCE [LARGE SCALE GENOMIC DNA]</scope>
    <source>
        <strain evidence="3 5">DSM 1086</strain>
    </source>
</reference>
<keyword evidence="5" id="KW-1185">Reference proteome</keyword>
<organism evidence="2 4">
    <name type="scientific">Aminobacter carboxidus</name>
    <dbReference type="NCBI Taxonomy" id="376165"/>
    <lineage>
        <taxon>Bacteria</taxon>
        <taxon>Pseudomonadati</taxon>
        <taxon>Pseudomonadota</taxon>
        <taxon>Alphaproteobacteria</taxon>
        <taxon>Hyphomicrobiales</taxon>
        <taxon>Phyllobacteriaceae</taxon>
        <taxon>Aminobacter</taxon>
    </lineage>
</organism>
<dbReference type="Gene3D" id="3.40.930.10">
    <property type="entry name" value="Mannitol-specific EII, Chain A"/>
    <property type="match status" value="1"/>
</dbReference>
<dbReference type="PANTHER" id="PTHR47738">
    <property type="entry name" value="PTS SYSTEM FRUCTOSE-LIKE EIIA COMPONENT-RELATED"/>
    <property type="match status" value="1"/>
</dbReference>
<protein>
    <submittedName>
        <fullName evidence="3">PTS sugar transporter subunit IIA</fullName>
    </submittedName>
    <submittedName>
        <fullName evidence="2">PTS system nitrogen regulatory IIA component</fullName>
    </submittedName>
</protein>
<evidence type="ECO:0000313" key="5">
    <source>
        <dbReference type="Proteomes" id="UP000598227"/>
    </source>
</evidence>
<dbReference type="Proteomes" id="UP000532373">
    <property type="component" value="Unassembled WGS sequence"/>
</dbReference>
<dbReference type="SUPFAM" id="SSF55804">
    <property type="entry name" value="Phoshotransferase/anion transport protein"/>
    <property type="match status" value="1"/>
</dbReference>
<dbReference type="EMBL" id="JACHGI010000002">
    <property type="protein sequence ID" value="MBB6465459.1"/>
    <property type="molecule type" value="Genomic_DNA"/>
</dbReference>
<dbReference type="InterPro" id="IPR002178">
    <property type="entry name" value="PTS_EIIA_type-2_dom"/>
</dbReference>
<evidence type="ECO:0000313" key="3">
    <source>
        <dbReference type="EMBL" id="MBE1204731.1"/>
    </source>
</evidence>
<gene>
    <name evidence="2" type="ORF">HNQ96_001317</name>
    <name evidence="3" type="ORF">IHE39_10585</name>
</gene>
<keyword evidence="3" id="KW-0813">Transport</keyword>
<feature type="domain" description="PTS EIIA type-2" evidence="1">
    <location>
        <begin position="5"/>
        <end position="148"/>
    </location>
</feature>
<dbReference type="EMBL" id="JACZEP010000002">
    <property type="protein sequence ID" value="MBE1204731.1"/>
    <property type="molecule type" value="Genomic_DNA"/>
</dbReference>